<dbReference type="PANTHER" id="PTHR19297:SF185">
    <property type="entry name" value="BETA-1,3-GALACTOSYL-O-GLYCOSYL-GLYCOPROTEIN BETA-1,6-N-ACETYLGLUCOSAMINYLTRANSFERASE 3"/>
    <property type="match status" value="1"/>
</dbReference>
<evidence type="ECO:0000256" key="5">
    <source>
        <dbReference type="ARBA" id="ARBA00022692"/>
    </source>
</evidence>
<keyword evidence="9" id="KW-0325">Glycoprotein</keyword>
<keyword evidence="5" id="KW-0812">Transmembrane</keyword>
<comment type="caution">
    <text evidence="11">The sequence shown here is derived from an EMBL/GenBank/DDBJ whole genome shotgun (WGS) entry which is preliminary data.</text>
</comment>
<dbReference type="AlphaFoldDB" id="A0AAD4QUR9"/>
<evidence type="ECO:0000256" key="3">
    <source>
        <dbReference type="ARBA" id="ARBA00022676"/>
    </source>
</evidence>
<comment type="similarity">
    <text evidence="10">Belongs to the glycosyltransferase 14 family.</text>
</comment>
<dbReference type="Pfam" id="PF02485">
    <property type="entry name" value="Branch"/>
    <property type="match status" value="1"/>
</dbReference>
<gene>
    <name evidence="11" type="ORF">DdX_18589</name>
</gene>
<name>A0AAD4QUR9_9BILA</name>
<evidence type="ECO:0000256" key="10">
    <source>
        <dbReference type="ARBA" id="ARBA00038150"/>
    </source>
</evidence>
<keyword evidence="7" id="KW-1133">Transmembrane helix</keyword>
<proteinExistence type="inferred from homology"/>
<evidence type="ECO:0000256" key="4">
    <source>
        <dbReference type="ARBA" id="ARBA00022679"/>
    </source>
</evidence>
<keyword evidence="12" id="KW-1185">Reference proteome</keyword>
<dbReference type="EMBL" id="JAKKPZ010000277">
    <property type="protein sequence ID" value="KAI1697268.1"/>
    <property type="molecule type" value="Genomic_DNA"/>
</dbReference>
<dbReference type="GO" id="GO:0016020">
    <property type="term" value="C:membrane"/>
    <property type="evidence" value="ECO:0007669"/>
    <property type="project" value="UniProtKB-SubCell"/>
</dbReference>
<comment type="pathway">
    <text evidence="2">Protein modification; protein glycosylation.</text>
</comment>
<dbReference type="PANTHER" id="PTHR19297">
    <property type="entry name" value="GLYCOSYLTRANSFERASE 14 FAMILY MEMBER"/>
    <property type="match status" value="1"/>
</dbReference>
<accession>A0AAD4QUR9</accession>
<protein>
    <submittedName>
        <fullName evidence="11">Core-2/I-Branching enzyme domain-containing protein</fullName>
    </submittedName>
</protein>
<evidence type="ECO:0000256" key="1">
    <source>
        <dbReference type="ARBA" id="ARBA00004606"/>
    </source>
</evidence>
<evidence type="ECO:0000313" key="12">
    <source>
        <dbReference type="Proteomes" id="UP001201812"/>
    </source>
</evidence>
<sequence>MSDVTGASREQDMRINNMLTQREILDATINNTLHGFRQKVPSCAQLAEDVLNESRLEKVREARNWNFDEVLYRQQYLFSTTVKDKCKAIKERFVFLSTPLSQEEETFPLAYGMLVYRSSIQVYFLLSAVYQPQNAYCIAVDSKSTLEFKRDMELLSDCFPNIFITQVENVEWCGFSVARGVFNCLKYLKHLNHQWRYYQYLSGVDLPLKTNLEMVRIFKRLKGTVNVDVAFFPPDRIRPETKDTPPPLPLWKSSLSALLPRETVDMMIKHEKVWELFNFLKGTNCADESLWTTVIGNKNLFPIPNAFNANEVYAKIEKDWKQRSLVHKYVNSTKLFVGTPEEPFSVQDYYISRYQIWEPFLRGKYVSQSCVYGVGDINNLLARPELVAHKFYMDFEPAAYFCVYEAVRQRALNDMLQQRFQGALYSKLPQVRMLEGEPVDQLQFFWTD</sequence>
<comment type="subcellular location">
    <subcellularLocation>
        <location evidence="1">Membrane</location>
        <topology evidence="1">Single-pass type II membrane protein</topology>
    </subcellularLocation>
</comment>
<evidence type="ECO:0000313" key="11">
    <source>
        <dbReference type="EMBL" id="KAI1697268.1"/>
    </source>
</evidence>
<dbReference type="GO" id="GO:0008375">
    <property type="term" value="F:acetylglucosaminyltransferase activity"/>
    <property type="evidence" value="ECO:0007669"/>
    <property type="project" value="TreeGrafter"/>
</dbReference>
<dbReference type="Proteomes" id="UP001201812">
    <property type="component" value="Unassembled WGS sequence"/>
</dbReference>
<evidence type="ECO:0000256" key="9">
    <source>
        <dbReference type="ARBA" id="ARBA00023180"/>
    </source>
</evidence>
<organism evidence="11 12">
    <name type="scientific">Ditylenchus destructor</name>
    <dbReference type="NCBI Taxonomy" id="166010"/>
    <lineage>
        <taxon>Eukaryota</taxon>
        <taxon>Metazoa</taxon>
        <taxon>Ecdysozoa</taxon>
        <taxon>Nematoda</taxon>
        <taxon>Chromadorea</taxon>
        <taxon>Rhabditida</taxon>
        <taxon>Tylenchina</taxon>
        <taxon>Tylenchomorpha</taxon>
        <taxon>Sphaerularioidea</taxon>
        <taxon>Anguinidae</taxon>
        <taxon>Anguininae</taxon>
        <taxon>Ditylenchus</taxon>
    </lineage>
</organism>
<keyword evidence="6" id="KW-0735">Signal-anchor</keyword>
<keyword evidence="8" id="KW-0472">Membrane</keyword>
<keyword evidence="4" id="KW-0808">Transferase</keyword>
<dbReference type="InterPro" id="IPR003406">
    <property type="entry name" value="Glyco_trans_14"/>
</dbReference>
<keyword evidence="3" id="KW-0328">Glycosyltransferase</keyword>
<evidence type="ECO:0000256" key="6">
    <source>
        <dbReference type="ARBA" id="ARBA00022968"/>
    </source>
</evidence>
<evidence type="ECO:0000256" key="2">
    <source>
        <dbReference type="ARBA" id="ARBA00004922"/>
    </source>
</evidence>
<evidence type="ECO:0000256" key="8">
    <source>
        <dbReference type="ARBA" id="ARBA00023136"/>
    </source>
</evidence>
<reference evidence="11" key="1">
    <citation type="submission" date="2022-01" db="EMBL/GenBank/DDBJ databases">
        <title>Genome Sequence Resource for Two Populations of Ditylenchus destructor, the Migratory Endoparasitic Phytonematode.</title>
        <authorList>
            <person name="Zhang H."/>
            <person name="Lin R."/>
            <person name="Xie B."/>
        </authorList>
    </citation>
    <scope>NUCLEOTIDE SEQUENCE</scope>
    <source>
        <strain evidence="11">BazhouSP</strain>
    </source>
</reference>
<evidence type="ECO:0000256" key="7">
    <source>
        <dbReference type="ARBA" id="ARBA00022989"/>
    </source>
</evidence>